<dbReference type="RefSeq" id="WP_007227617.1">
    <property type="nucleotide sequence ID" value="NZ_SHNP01000001.1"/>
</dbReference>
<sequence length="107" mass="12779">MPERKFEYGPIAGGVYSALISLTFLVAILWPSWLLAYVSGLLFLGLGLRPLLEWSGLLDRYSDMEATLEERFHRKHVNKRRLQIERKERDKKYKHSHYRDPRLPHNW</sequence>
<evidence type="ECO:0000313" key="3">
    <source>
        <dbReference type="EMBL" id="MCX2972568.1"/>
    </source>
</evidence>
<keyword evidence="4" id="KW-1185">Reference proteome</keyword>
<protein>
    <submittedName>
        <fullName evidence="3">Uncharacterized protein</fullName>
    </submittedName>
</protein>
<comment type="caution">
    <text evidence="3">The sequence shown here is derived from an EMBL/GenBank/DDBJ whole genome shotgun (WGS) entry which is preliminary data.</text>
</comment>
<feature type="region of interest" description="Disordered" evidence="1">
    <location>
        <begin position="87"/>
        <end position="107"/>
    </location>
</feature>
<feature type="transmembrane region" description="Helical" evidence="2">
    <location>
        <begin position="7"/>
        <end position="28"/>
    </location>
</feature>
<feature type="compositionally biased region" description="Basic and acidic residues" evidence="1">
    <location>
        <begin position="98"/>
        <end position="107"/>
    </location>
</feature>
<keyword evidence="2" id="KW-1133">Transmembrane helix</keyword>
<organism evidence="3 4">
    <name type="scientific">Candidatus Seongchinamella marina</name>
    <dbReference type="NCBI Taxonomy" id="2518990"/>
    <lineage>
        <taxon>Bacteria</taxon>
        <taxon>Pseudomonadati</taxon>
        <taxon>Pseudomonadota</taxon>
        <taxon>Gammaproteobacteria</taxon>
        <taxon>Cellvibrionales</taxon>
        <taxon>Halieaceae</taxon>
        <taxon>Seongchinamella</taxon>
    </lineage>
</organism>
<keyword evidence="2" id="KW-0812">Transmembrane</keyword>
<gene>
    <name evidence="3" type="ORF">EYC87_03055</name>
</gene>
<reference evidence="3" key="1">
    <citation type="submission" date="2019-02" db="EMBL/GenBank/DDBJ databases">
        <authorList>
            <person name="Li S.-H."/>
        </authorList>
    </citation>
    <scope>NUCLEOTIDE SEQUENCE</scope>
    <source>
        <strain evidence="3">IMCC8485</strain>
    </source>
</reference>
<evidence type="ECO:0000256" key="1">
    <source>
        <dbReference type="SAM" id="MobiDB-lite"/>
    </source>
</evidence>
<name>A0ABT3SRG5_9GAMM</name>
<dbReference type="EMBL" id="SHNP01000001">
    <property type="protein sequence ID" value="MCX2972568.1"/>
    <property type="molecule type" value="Genomic_DNA"/>
</dbReference>
<accession>A0ABT3SRG5</accession>
<proteinExistence type="predicted"/>
<dbReference type="Proteomes" id="UP001143307">
    <property type="component" value="Unassembled WGS sequence"/>
</dbReference>
<keyword evidence="2" id="KW-0472">Membrane</keyword>
<evidence type="ECO:0000256" key="2">
    <source>
        <dbReference type="SAM" id="Phobius"/>
    </source>
</evidence>
<evidence type="ECO:0000313" key="4">
    <source>
        <dbReference type="Proteomes" id="UP001143307"/>
    </source>
</evidence>